<keyword evidence="3" id="KW-1185">Reference proteome</keyword>
<feature type="compositionally biased region" description="Polar residues" evidence="1">
    <location>
        <begin position="167"/>
        <end position="176"/>
    </location>
</feature>
<dbReference type="Proteomes" id="UP000268350">
    <property type="component" value="Unassembled WGS sequence"/>
</dbReference>
<protein>
    <submittedName>
        <fullName evidence="2">Uncharacterized protein</fullName>
    </submittedName>
</protein>
<gene>
    <name evidence="2" type="ORF">DGUA_6G008730</name>
</gene>
<evidence type="ECO:0000313" key="3">
    <source>
        <dbReference type="Proteomes" id="UP000268350"/>
    </source>
</evidence>
<feature type="compositionally biased region" description="Basic and acidic residues" evidence="1">
    <location>
        <begin position="67"/>
        <end position="82"/>
    </location>
</feature>
<feature type="compositionally biased region" description="Polar residues" evidence="1">
    <location>
        <begin position="31"/>
        <end position="49"/>
    </location>
</feature>
<organism evidence="2 3">
    <name type="scientific">Drosophila guanche</name>
    <name type="common">Fruit fly</name>
    <dbReference type="NCBI Taxonomy" id="7266"/>
    <lineage>
        <taxon>Eukaryota</taxon>
        <taxon>Metazoa</taxon>
        <taxon>Ecdysozoa</taxon>
        <taxon>Arthropoda</taxon>
        <taxon>Hexapoda</taxon>
        <taxon>Insecta</taxon>
        <taxon>Pterygota</taxon>
        <taxon>Neoptera</taxon>
        <taxon>Endopterygota</taxon>
        <taxon>Diptera</taxon>
        <taxon>Brachycera</taxon>
        <taxon>Muscomorpha</taxon>
        <taxon>Ephydroidea</taxon>
        <taxon>Drosophilidae</taxon>
        <taxon>Drosophila</taxon>
        <taxon>Sophophora</taxon>
    </lineage>
</organism>
<feature type="compositionally biased region" description="Basic residues" evidence="1">
    <location>
        <begin position="261"/>
        <end position="270"/>
    </location>
</feature>
<feature type="region of interest" description="Disordered" evidence="1">
    <location>
        <begin position="247"/>
        <end position="273"/>
    </location>
</feature>
<feature type="compositionally biased region" description="Basic residues" evidence="1">
    <location>
        <begin position="1"/>
        <end position="13"/>
    </location>
</feature>
<evidence type="ECO:0000313" key="2">
    <source>
        <dbReference type="EMBL" id="SPP86513.1"/>
    </source>
</evidence>
<accession>A0A3B0JZL9</accession>
<feature type="region of interest" description="Disordered" evidence="1">
    <location>
        <begin position="285"/>
        <end position="305"/>
    </location>
</feature>
<feature type="region of interest" description="Disordered" evidence="1">
    <location>
        <begin position="163"/>
        <end position="198"/>
    </location>
</feature>
<reference evidence="3" key="1">
    <citation type="submission" date="2018-01" db="EMBL/GenBank/DDBJ databases">
        <authorList>
            <person name="Alioto T."/>
            <person name="Alioto T."/>
        </authorList>
    </citation>
    <scope>NUCLEOTIDE SEQUENCE [LARGE SCALE GENOMIC DNA]</scope>
</reference>
<name>A0A3B0JZL9_DROGU</name>
<feature type="compositionally biased region" description="Polar residues" evidence="1">
    <location>
        <begin position="247"/>
        <end position="260"/>
    </location>
</feature>
<feature type="compositionally biased region" description="Basic residues" evidence="1">
    <location>
        <begin position="178"/>
        <end position="198"/>
    </location>
</feature>
<dbReference type="AlphaFoldDB" id="A0A3B0JZL9"/>
<feature type="region of interest" description="Disordered" evidence="1">
    <location>
        <begin position="1"/>
        <end position="82"/>
    </location>
</feature>
<dbReference type="EMBL" id="OUUW01000011">
    <property type="protein sequence ID" value="SPP86513.1"/>
    <property type="molecule type" value="Genomic_DNA"/>
</dbReference>
<proteinExistence type="predicted"/>
<sequence>MPPKKNKGARRRGTTLSLQDFLFGDGMATAENPNQNKTNPSKSSTPANNKTKKPKSTDAEPLMVTSEEARFRDNSTTNDEKPAAMCALGSPCTKIVEESNQLIPINGDIQAPIATNGCSETDDKHVVAASGSSNIEQFTESQEHNPIVARLSELMAQIETEAVTYSDPYQQPTMGNTRPKRQHRGRRSHNKRRRRGGRRVWAVSMQDGFMQGNVPQPRSTLQTQSHLENQPSYFIDENYNIFLRTSETSEPSQRKGTNMSGRRHMQRSHRQQPDIEETVEMENAFDVTTPPPPPSAPWDCQDIASEPASSSESYNILVVPANNCLTESGGFNKVTIQILVTPERIDIPKHINTSLVLYHPETGEIAARIDNDNVSHCSGNRLECEWFNKLGKVQPIRMELWHRPGQVLPQFLVPKSEGNYIAYCRIPGEMYSFQPVPEVPDSVINPNQDYYSKPGTGFYYPQPEQLGPGQQRTVAVQPRFDCTQSAFIFNTIYAESAQDQKPLVDLNSQSVPNPSVPDFVPLSGAQTNAPTINQQPIYTIAKTMPTSIIPTWVSTTIGTLAQSIITEIH</sequence>
<evidence type="ECO:0000256" key="1">
    <source>
        <dbReference type="SAM" id="MobiDB-lite"/>
    </source>
</evidence>